<proteinExistence type="predicted"/>
<gene>
    <name evidence="1" type="ORF">GMARGA_LOCUS44069</name>
</gene>
<protein>
    <submittedName>
        <fullName evidence="1">29443_t:CDS:1</fullName>
    </submittedName>
</protein>
<dbReference type="Proteomes" id="UP000789901">
    <property type="component" value="Unassembled WGS sequence"/>
</dbReference>
<comment type="caution">
    <text evidence="1">The sequence shown here is derived from an EMBL/GenBank/DDBJ whole genome shotgun (WGS) entry which is preliminary data.</text>
</comment>
<feature type="non-terminal residue" evidence="1">
    <location>
        <position position="76"/>
    </location>
</feature>
<reference evidence="1 2" key="1">
    <citation type="submission" date="2021-06" db="EMBL/GenBank/DDBJ databases">
        <authorList>
            <person name="Kallberg Y."/>
            <person name="Tangrot J."/>
            <person name="Rosling A."/>
        </authorList>
    </citation>
    <scope>NUCLEOTIDE SEQUENCE [LARGE SCALE GENOMIC DNA]</scope>
    <source>
        <strain evidence="1 2">120-4 pot B 10/14</strain>
    </source>
</reference>
<evidence type="ECO:0000313" key="1">
    <source>
        <dbReference type="EMBL" id="CAG8855248.1"/>
    </source>
</evidence>
<evidence type="ECO:0000313" key="2">
    <source>
        <dbReference type="Proteomes" id="UP000789901"/>
    </source>
</evidence>
<name>A0ABN7XIW5_GIGMA</name>
<dbReference type="EMBL" id="CAJVQB010147274">
    <property type="protein sequence ID" value="CAG8855248.1"/>
    <property type="molecule type" value="Genomic_DNA"/>
</dbReference>
<organism evidence="1 2">
    <name type="scientific">Gigaspora margarita</name>
    <dbReference type="NCBI Taxonomy" id="4874"/>
    <lineage>
        <taxon>Eukaryota</taxon>
        <taxon>Fungi</taxon>
        <taxon>Fungi incertae sedis</taxon>
        <taxon>Mucoromycota</taxon>
        <taxon>Glomeromycotina</taxon>
        <taxon>Glomeromycetes</taxon>
        <taxon>Diversisporales</taxon>
        <taxon>Gigasporaceae</taxon>
        <taxon>Gigaspora</taxon>
    </lineage>
</organism>
<sequence length="76" mass="9250">MELRDVLKSYFTENIITIMEDLEYIEMIILHDDMKEILLKKLCLKPALLFKFENQQIPENLFYELISMSELRLEEH</sequence>
<accession>A0ABN7XIW5</accession>
<keyword evidence="2" id="KW-1185">Reference proteome</keyword>